<dbReference type="AlphaFoldDB" id="A0A9K3CZX9"/>
<feature type="non-terminal residue" evidence="2">
    <location>
        <position position="1"/>
    </location>
</feature>
<sequence>MQCHSADIETLRGLFHATPSHTMKEYIEDSGDTPMGEGSGTDTQPPTRTPPNPPTETDTTLNAGEGPAITDHPKMELSESAAAAISLVGCSGGDGSQSALDNGAEPLSGDTEMRTSQPETEVEGGEILHASDSGVTDQNPQDDISKRPRQPKPSKTERTLSQMKTMIDRALTVVDTIKQDYYPSSTGSIHISSTDTVSHKDARERYKEAQQLLGGVDQYLQEGGYSATADNIRVFTSHADVVHSSRATCKQLARDMVGHMKIQRNIHGPKWNSAEFEGLIGEICAAVTNDKARAREIKRSKRFIHSSIHDSLIHPRPIPR</sequence>
<name>A0A9K3CZX9_9EUKA</name>
<evidence type="ECO:0000313" key="3">
    <source>
        <dbReference type="Proteomes" id="UP000265618"/>
    </source>
</evidence>
<evidence type="ECO:0000256" key="1">
    <source>
        <dbReference type="SAM" id="MobiDB-lite"/>
    </source>
</evidence>
<protein>
    <submittedName>
        <fullName evidence="2">Uncharacterized protein</fullName>
    </submittedName>
</protein>
<reference evidence="2 3" key="1">
    <citation type="journal article" date="2018" name="PLoS ONE">
        <title>The draft genome of Kipferlia bialata reveals reductive genome evolution in fornicate parasites.</title>
        <authorList>
            <person name="Tanifuji G."/>
            <person name="Takabayashi S."/>
            <person name="Kume K."/>
            <person name="Takagi M."/>
            <person name="Nakayama T."/>
            <person name="Kamikawa R."/>
            <person name="Inagaki Y."/>
            <person name="Hashimoto T."/>
        </authorList>
    </citation>
    <scope>NUCLEOTIDE SEQUENCE [LARGE SCALE GENOMIC DNA]</scope>
    <source>
        <strain evidence="2">NY0173</strain>
    </source>
</reference>
<feature type="compositionally biased region" description="Polar residues" evidence="1">
    <location>
        <begin position="133"/>
        <end position="142"/>
    </location>
</feature>
<feature type="region of interest" description="Disordered" evidence="1">
    <location>
        <begin position="26"/>
        <end position="77"/>
    </location>
</feature>
<accession>A0A9K3CZX9</accession>
<dbReference type="Proteomes" id="UP000265618">
    <property type="component" value="Unassembled WGS sequence"/>
</dbReference>
<feature type="region of interest" description="Disordered" evidence="1">
    <location>
        <begin position="96"/>
        <end position="161"/>
    </location>
</feature>
<gene>
    <name evidence="2" type="ORF">KIPB_008069</name>
</gene>
<organism evidence="2 3">
    <name type="scientific">Kipferlia bialata</name>
    <dbReference type="NCBI Taxonomy" id="797122"/>
    <lineage>
        <taxon>Eukaryota</taxon>
        <taxon>Metamonada</taxon>
        <taxon>Carpediemonas-like organisms</taxon>
        <taxon>Kipferlia</taxon>
    </lineage>
</organism>
<keyword evidence="3" id="KW-1185">Reference proteome</keyword>
<dbReference type="EMBL" id="BDIP01002406">
    <property type="protein sequence ID" value="GIQ86251.1"/>
    <property type="molecule type" value="Genomic_DNA"/>
</dbReference>
<proteinExistence type="predicted"/>
<evidence type="ECO:0000313" key="2">
    <source>
        <dbReference type="EMBL" id="GIQ86251.1"/>
    </source>
</evidence>
<comment type="caution">
    <text evidence="2">The sequence shown here is derived from an EMBL/GenBank/DDBJ whole genome shotgun (WGS) entry which is preliminary data.</text>
</comment>